<keyword evidence="7" id="KW-0136">Cellulose degradation</keyword>
<dbReference type="GO" id="GO:0008810">
    <property type="term" value="F:cellulase activity"/>
    <property type="evidence" value="ECO:0007669"/>
    <property type="project" value="UniProtKB-EC"/>
</dbReference>
<dbReference type="AlphaFoldDB" id="A0A7W6NXR2"/>
<evidence type="ECO:0000259" key="8">
    <source>
        <dbReference type="Pfam" id="PF00759"/>
    </source>
</evidence>
<dbReference type="Pfam" id="PF00759">
    <property type="entry name" value="Glyco_hydro_9"/>
    <property type="match status" value="1"/>
</dbReference>
<organism evidence="10 11">
    <name type="scientific">Sphingomonas kyeonggiensis</name>
    <dbReference type="NCBI Taxonomy" id="1268553"/>
    <lineage>
        <taxon>Bacteria</taxon>
        <taxon>Pseudomonadati</taxon>
        <taxon>Pseudomonadota</taxon>
        <taxon>Alphaproteobacteria</taxon>
        <taxon>Sphingomonadales</taxon>
        <taxon>Sphingomonadaceae</taxon>
        <taxon>Sphingomonas</taxon>
    </lineage>
</organism>
<dbReference type="Proteomes" id="UP000557392">
    <property type="component" value="Unassembled WGS sequence"/>
</dbReference>
<evidence type="ECO:0000313" key="11">
    <source>
        <dbReference type="Proteomes" id="UP000557392"/>
    </source>
</evidence>
<dbReference type="SUPFAM" id="SSF48208">
    <property type="entry name" value="Six-hairpin glycosidases"/>
    <property type="match status" value="1"/>
</dbReference>
<keyword evidence="3 6" id="KW-0119">Carbohydrate metabolism</keyword>
<feature type="active site" evidence="6">
    <location>
        <position position="621"/>
    </location>
</feature>
<dbReference type="EC" id="3.2.1.4" evidence="7"/>
<name>A0A7W6NXR2_9SPHN</name>
<sequence length="639" mass="68899">MRFSPNPPPEGEGDQRSWWRGIIRERSASGALPLHHRFAAVPLPLRGRVWVLAPWIFLTAAAPQGPAINLNQLGFEPADPKTAIVEAEGGPLDWQLLDAAGNTVASGKAQSFGPDAASGATIQRIDFSGFRAPGNGYRIRIGASESAPFDIRPNLYRPLARDALAFFYHQRAGVPIEARIVGEKWARPAGHPHEIATCFAGKDERGTEWAGCPYSLDVTGGWYDAGDHGKYLVNGGISLWTLLDVVERNPKALPQAAGGAPGVLAEARYEMEFLLRMQVPEGTQLSVPVGKPKPVPGKPVWETAPPPFAAIDASGMAHQKVADRWWTALPTPPHKDDRERRLYPPTTAATLNLAATAAQCARIWRKADPAFAARCLAAAERAYAAAKRNPDVYATNSFTGSGGYGDNDVSDEFFWAAAELFTTTGKAAYRAAVEASPHFRGEAGAPSWPQVATLGTIVLATRPSTLPPAEVQRLRASLVAAADRFLADAPANGYRIPFPNRYDWGSNSNLLNRAMLLGLAFDLTGNEKYRAGVIDVADYLLGRNPNGVSYVSGYGTRAMRNPHHRFWAPSLDPNLPGPPPGVLSGGPNSTAMVDQVAMKLKGHCAPQRCWADDVHAYALNEVAINWNAPLVWVAAWLAE</sequence>
<evidence type="ECO:0000256" key="1">
    <source>
        <dbReference type="ARBA" id="ARBA00007072"/>
    </source>
</evidence>
<keyword evidence="4 6" id="KW-0326">Glycosidase</keyword>
<evidence type="ECO:0000256" key="3">
    <source>
        <dbReference type="ARBA" id="ARBA00023277"/>
    </source>
</evidence>
<dbReference type="InterPro" id="IPR014756">
    <property type="entry name" value="Ig_E-set"/>
</dbReference>
<dbReference type="InterPro" id="IPR012341">
    <property type="entry name" value="6hp_glycosidase-like_sf"/>
</dbReference>
<evidence type="ECO:0000259" key="9">
    <source>
        <dbReference type="Pfam" id="PF02927"/>
    </source>
</evidence>
<evidence type="ECO:0000313" key="10">
    <source>
        <dbReference type="EMBL" id="MBB4098829.1"/>
    </source>
</evidence>
<dbReference type="PANTHER" id="PTHR22298">
    <property type="entry name" value="ENDO-1,4-BETA-GLUCANASE"/>
    <property type="match status" value="1"/>
</dbReference>
<dbReference type="InterPro" id="IPR013783">
    <property type="entry name" value="Ig-like_fold"/>
</dbReference>
<evidence type="ECO:0000256" key="5">
    <source>
        <dbReference type="ARBA" id="ARBA00023326"/>
    </source>
</evidence>
<gene>
    <name evidence="10" type="ORF">GGR46_002393</name>
</gene>
<keyword evidence="5 6" id="KW-0624">Polysaccharide degradation</keyword>
<dbReference type="InterPro" id="IPR008928">
    <property type="entry name" value="6-hairpin_glycosidase_sf"/>
</dbReference>
<comment type="caution">
    <text evidence="10">The sequence shown here is derived from an EMBL/GenBank/DDBJ whole genome shotgun (WGS) entry which is preliminary data.</text>
</comment>
<comment type="similarity">
    <text evidence="1 6 7">Belongs to the glycosyl hydrolase 9 (cellulase E) family.</text>
</comment>
<protein>
    <recommendedName>
        <fullName evidence="7">Endoglucanase</fullName>
        <ecNumber evidence="7">3.2.1.4</ecNumber>
    </recommendedName>
</protein>
<keyword evidence="11" id="KW-1185">Reference proteome</keyword>
<dbReference type="InterPro" id="IPR001701">
    <property type="entry name" value="Glyco_hydro_9"/>
</dbReference>
<accession>A0A7W6NXR2</accession>
<evidence type="ECO:0000256" key="6">
    <source>
        <dbReference type="PROSITE-ProRule" id="PRU10060"/>
    </source>
</evidence>
<dbReference type="RefSeq" id="WP_343058126.1">
    <property type="nucleotide sequence ID" value="NZ_JACIEH010000002.1"/>
</dbReference>
<feature type="domain" description="Cellulase Ig-like" evidence="9">
    <location>
        <begin position="64"/>
        <end position="145"/>
    </location>
</feature>
<comment type="catalytic activity">
    <reaction evidence="7">
        <text>Endohydrolysis of (1-&gt;4)-beta-D-glucosidic linkages in cellulose, lichenin and cereal beta-D-glucans.</text>
        <dbReference type="EC" id="3.2.1.4"/>
    </reaction>
</comment>
<dbReference type="Pfam" id="PF02927">
    <property type="entry name" value="CelD_N"/>
    <property type="match status" value="1"/>
</dbReference>
<dbReference type="Gene3D" id="1.50.10.10">
    <property type="match status" value="1"/>
</dbReference>
<dbReference type="CDD" id="cd02850">
    <property type="entry name" value="E_set_Cellulase_N"/>
    <property type="match status" value="1"/>
</dbReference>
<feature type="active site" evidence="6">
    <location>
        <position position="612"/>
    </location>
</feature>
<dbReference type="EMBL" id="JACIEH010000002">
    <property type="protein sequence ID" value="MBB4098829.1"/>
    <property type="molecule type" value="Genomic_DNA"/>
</dbReference>
<evidence type="ECO:0000256" key="4">
    <source>
        <dbReference type="ARBA" id="ARBA00023295"/>
    </source>
</evidence>
<dbReference type="InterPro" id="IPR033126">
    <property type="entry name" value="Glyco_hydro_9_Asp/Glu_AS"/>
</dbReference>
<keyword evidence="2 6" id="KW-0378">Hydrolase</keyword>
<dbReference type="Gene3D" id="2.60.40.10">
    <property type="entry name" value="Immunoglobulins"/>
    <property type="match status" value="1"/>
</dbReference>
<dbReference type="GO" id="GO:0030245">
    <property type="term" value="P:cellulose catabolic process"/>
    <property type="evidence" value="ECO:0007669"/>
    <property type="project" value="UniProtKB-KW"/>
</dbReference>
<evidence type="ECO:0000256" key="2">
    <source>
        <dbReference type="ARBA" id="ARBA00022801"/>
    </source>
</evidence>
<dbReference type="InterPro" id="IPR004197">
    <property type="entry name" value="Cellulase_Ig-like"/>
</dbReference>
<proteinExistence type="inferred from homology"/>
<feature type="domain" description="Glycoside hydrolase family 9" evidence="8">
    <location>
        <begin position="156"/>
        <end position="633"/>
    </location>
</feature>
<evidence type="ECO:0000256" key="7">
    <source>
        <dbReference type="RuleBase" id="RU361166"/>
    </source>
</evidence>
<dbReference type="SUPFAM" id="SSF81296">
    <property type="entry name" value="E set domains"/>
    <property type="match status" value="1"/>
</dbReference>
<dbReference type="PROSITE" id="PS00698">
    <property type="entry name" value="GH9_3"/>
    <property type="match status" value="1"/>
</dbReference>
<reference evidence="10 11" key="1">
    <citation type="submission" date="2020-08" db="EMBL/GenBank/DDBJ databases">
        <title>Genomic Encyclopedia of Type Strains, Phase IV (KMG-IV): sequencing the most valuable type-strain genomes for metagenomic binning, comparative biology and taxonomic classification.</title>
        <authorList>
            <person name="Goeker M."/>
        </authorList>
    </citation>
    <scope>NUCLEOTIDE SEQUENCE [LARGE SCALE GENOMIC DNA]</scope>
    <source>
        <strain evidence="10 11">DSM 101806</strain>
    </source>
</reference>